<dbReference type="InterPro" id="IPR000843">
    <property type="entry name" value="HTH_LacI"/>
</dbReference>
<dbReference type="InterPro" id="IPR010982">
    <property type="entry name" value="Lambda_DNA-bd_dom_sf"/>
</dbReference>
<dbReference type="InterPro" id="IPR001387">
    <property type="entry name" value="Cro/C1-type_HTH"/>
</dbReference>
<feature type="domain" description="HTH cro/C1-type" evidence="5">
    <location>
        <begin position="3"/>
        <end position="55"/>
    </location>
</feature>
<evidence type="ECO:0000313" key="7">
    <source>
        <dbReference type="Proteomes" id="UP000428260"/>
    </source>
</evidence>
<keyword evidence="7" id="KW-1185">Reference proteome</keyword>
<dbReference type="Pfam" id="PF13407">
    <property type="entry name" value="Peripla_BP_4"/>
    <property type="match status" value="1"/>
</dbReference>
<dbReference type="PANTHER" id="PTHR30146">
    <property type="entry name" value="LACI-RELATED TRANSCRIPTIONAL REPRESSOR"/>
    <property type="match status" value="1"/>
</dbReference>
<protein>
    <submittedName>
        <fullName evidence="6">Substrate-binding domain-containing protein</fullName>
    </submittedName>
</protein>
<keyword evidence="1" id="KW-0805">Transcription regulation</keyword>
<dbReference type="InterPro" id="IPR025997">
    <property type="entry name" value="SBP_2_dom"/>
</dbReference>
<dbReference type="PANTHER" id="PTHR30146:SF144">
    <property type="entry name" value="LACI-FAMILY TRANSCRIPTION REGULATOR"/>
    <property type="match status" value="1"/>
</dbReference>
<dbReference type="PROSITE" id="PS00356">
    <property type="entry name" value="HTH_LACI_1"/>
    <property type="match status" value="1"/>
</dbReference>
<evidence type="ECO:0000256" key="3">
    <source>
        <dbReference type="ARBA" id="ARBA00023163"/>
    </source>
</evidence>
<proteinExistence type="predicted"/>
<dbReference type="AlphaFoldDB" id="A0A6I6K207"/>
<dbReference type="Pfam" id="PF00356">
    <property type="entry name" value="LacI"/>
    <property type="match status" value="1"/>
</dbReference>
<dbReference type="PROSITE" id="PS50932">
    <property type="entry name" value="HTH_LACI_2"/>
    <property type="match status" value="1"/>
</dbReference>
<dbReference type="CDD" id="cd01392">
    <property type="entry name" value="HTH_LacI"/>
    <property type="match status" value="1"/>
</dbReference>
<dbReference type="Gene3D" id="3.40.50.2300">
    <property type="match status" value="2"/>
</dbReference>
<keyword evidence="3" id="KW-0804">Transcription</keyword>
<sequence>MEKSKKVTIQDVANYANVSVGTIDRVIHNRGKVSPEKKQKIEEAIKKLNFNPNLIARTLALGSRFIVCALIPSSPHSGHYWSIPKDGLEKAENMYRDFGMVVDIFPFHLFDENSFNSQAQKILEQNPDGVIIAPLFVQESLEFVKKLEEKNIPCVFIDSDIPGQKSLTYIGPDVKQSAYIAAKLLNSVVGKENELLILHMVKGYENAAALKRMEAGFIEFFNEKKGDPTRIHKLTINSTNKDVVFRELTKFYIKNQNIKGVFVTNSKAFLVSDFHLTHELDIRVAGYDLVQENINHLKKGGIDYLISQSPQKQGVKAVQSLFELFVYKKEPGKIQNVPLDIIIRENVDFYINFN</sequence>
<name>A0A6I6K207_9BACT</name>
<evidence type="ECO:0000259" key="5">
    <source>
        <dbReference type="PROSITE" id="PS50943"/>
    </source>
</evidence>
<evidence type="ECO:0000313" key="6">
    <source>
        <dbReference type="EMBL" id="QGY45523.1"/>
    </source>
</evidence>
<dbReference type="EMBL" id="CP046401">
    <property type="protein sequence ID" value="QGY45523.1"/>
    <property type="molecule type" value="Genomic_DNA"/>
</dbReference>
<dbReference type="KEGG" id="mcos:GM418_18155"/>
<evidence type="ECO:0000259" key="4">
    <source>
        <dbReference type="PROSITE" id="PS50932"/>
    </source>
</evidence>
<accession>A0A6I6K207</accession>
<gene>
    <name evidence="6" type="ORF">GM418_18155</name>
</gene>
<keyword evidence="2" id="KW-0238">DNA-binding</keyword>
<dbReference type="SUPFAM" id="SSF53822">
    <property type="entry name" value="Periplasmic binding protein-like I"/>
    <property type="match status" value="1"/>
</dbReference>
<dbReference type="SUPFAM" id="SSF47413">
    <property type="entry name" value="lambda repressor-like DNA-binding domains"/>
    <property type="match status" value="1"/>
</dbReference>
<organism evidence="6 7">
    <name type="scientific">Maribellus comscasis</name>
    <dbReference type="NCBI Taxonomy" id="2681766"/>
    <lineage>
        <taxon>Bacteria</taxon>
        <taxon>Pseudomonadati</taxon>
        <taxon>Bacteroidota</taxon>
        <taxon>Bacteroidia</taxon>
        <taxon>Marinilabiliales</taxon>
        <taxon>Prolixibacteraceae</taxon>
        <taxon>Maribellus</taxon>
    </lineage>
</organism>
<dbReference type="SMART" id="SM00354">
    <property type="entry name" value="HTH_LACI"/>
    <property type="match status" value="1"/>
</dbReference>
<dbReference type="GO" id="GO:0000976">
    <property type="term" value="F:transcription cis-regulatory region binding"/>
    <property type="evidence" value="ECO:0007669"/>
    <property type="project" value="TreeGrafter"/>
</dbReference>
<dbReference type="Gene3D" id="1.10.260.40">
    <property type="entry name" value="lambda repressor-like DNA-binding domains"/>
    <property type="match status" value="1"/>
</dbReference>
<dbReference type="Proteomes" id="UP000428260">
    <property type="component" value="Chromosome"/>
</dbReference>
<reference evidence="6 7" key="1">
    <citation type="submission" date="2019-11" db="EMBL/GenBank/DDBJ databases">
        <authorList>
            <person name="Zheng R.K."/>
            <person name="Sun C.M."/>
        </authorList>
    </citation>
    <scope>NUCLEOTIDE SEQUENCE [LARGE SCALE GENOMIC DNA]</scope>
    <source>
        <strain evidence="6 7">WC007</strain>
    </source>
</reference>
<feature type="domain" description="HTH lacI-type" evidence="4">
    <location>
        <begin position="7"/>
        <end position="61"/>
    </location>
</feature>
<dbReference type="PROSITE" id="PS50943">
    <property type="entry name" value="HTH_CROC1"/>
    <property type="match status" value="1"/>
</dbReference>
<evidence type="ECO:0000256" key="1">
    <source>
        <dbReference type="ARBA" id="ARBA00023015"/>
    </source>
</evidence>
<evidence type="ECO:0000256" key="2">
    <source>
        <dbReference type="ARBA" id="ARBA00023125"/>
    </source>
</evidence>
<dbReference type="GO" id="GO:0003700">
    <property type="term" value="F:DNA-binding transcription factor activity"/>
    <property type="evidence" value="ECO:0007669"/>
    <property type="project" value="TreeGrafter"/>
</dbReference>
<dbReference type="RefSeq" id="WP_158868666.1">
    <property type="nucleotide sequence ID" value="NZ_CP046401.1"/>
</dbReference>
<dbReference type="InterPro" id="IPR028082">
    <property type="entry name" value="Peripla_BP_I"/>
</dbReference>